<proteinExistence type="predicted"/>
<dbReference type="InterPro" id="IPR003737">
    <property type="entry name" value="GlcNAc_PI_deacetylase-related"/>
</dbReference>
<name>A0A7G5BZX6_9BACL</name>
<dbReference type="Gene3D" id="3.40.50.10320">
    <property type="entry name" value="LmbE-like"/>
    <property type="match status" value="1"/>
</dbReference>
<dbReference type="AlphaFoldDB" id="A0A7G5BZX6"/>
<evidence type="ECO:0000313" key="1">
    <source>
        <dbReference type="EMBL" id="QMV42510.1"/>
    </source>
</evidence>
<evidence type="ECO:0000313" key="2">
    <source>
        <dbReference type="Proteomes" id="UP000515679"/>
    </source>
</evidence>
<reference evidence="1 2" key="1">
    <citation type="submission" date="2019-07" db="EMBL/GenBank/DDBJ databases">
        <authorList>
            <person name="Kim J.K."/>
            <person name="Cheong H.-M."/>
            <person name="Choi Y."/>
            <person name="Hwang K.J."/>
            <person name="Lee S."/>
            <person name="Choi C."/>
        </authorList>
    </citation>
    <scope>NUCLEOTIDE SEQUENCE [LARGE SCALE GENOMIC DNA]</scope>
    <source>
        <strain evidence="1 2">KS 22</strain>
    </source>
</reference>
<dbReference type="SUPFAM" id="SSF102588">
    <property type="entry name" value="LmbE-like"/>
    <property type="match status" value="1"/>
</dbReference>
<organism evidence="1 2">
    <name type="scientific">Cohnella cholangitidis</name>
    <dbReference type="NCBI Taxonomy" id="2598458"/>
    <lineage>
        <taxon>Bacteria</taxon>
        <taxon>Bacillati</taxon>
        <taxon>Bacillota</taxon>
        <taxon>Bacilli</taxon>
        <taxon>Bacillales</taxon>
        <taxon>Paenibacillaceae</taxon>
        <taxon>Cohnella</taxon>
    </lineage>
</organism>
<dbReference type="KEGG" id="cchl:FPL14_15870"/>
<dbReference type="Proteomes" id="UP000515679">
    <property type="component" value="Chromosome"/>
</dbReference>
<dbReference type="Pfam" id="PF02585">
    <property type="entry name" value="PIG-L"/>
    <property type="match status" value="1"/>
</dbReference>
<dbReference type="PANTHER" id="PTHR12993:SF30">
    <property type="entry name" value="N-ACETYL-ALPHA-D-GLUCOSAMINYL L-MALATE DEACETYLASE 1"/>
    <property type="match status" value="1"/>
</dbReference>
<accession>A0A7G5BZX6</accession>
<dbReference type="GO" id="GO:0016811">
    <property type="term" value="F:hydrolase activity, acting on carbon-nitrogen (but not peptide) bonds, in linear amides"/>
    <property type="evidence" value="ECO:0007669"/>
    <property type="project" value="TreeGrafter"/>
</dbReference>
<dbReference type="PANTHER" id="PTHR12993">
    <property type="entry name" value="N-ACETYLGLUCOSAMINYL-PHOSPHATIDYLINOSITOL DE-N-ACETYLASE-RELATED"/>
    <property type="match status" value="1"/>
</dbReference>
<dbReference type="RefSeq" id="WP_182298538.1">
    <property type="nucleotide sequence ID" value="NZ_CP041969.1"/>
</dbReference>
<sequence>MNKEVRVIVIGAHPDEPDIYAGGTAALFAELGHRVKFLSLTNGCCGHYEINGMELVERRRNEAAEAARKLGIDEYEVLDTPDGELLPTIAVRNEVVRQIRNWGADVVITFHPEGGAHSDNRYAGKVVSDAVPFVAKTPNAVPDAPALNRGPVVLLMPDYSMKSRYSADIVIDIEPVLEKKLLACDAHASQFYEFAPWQAGFLDQVPESWEDKKAFLLKYWAEFMNVSKEMKPALGKWYGAENAEGIRYAEPFEIAGYGRRPSDDEMKALFPMLDRSASEER</sequence>
<protein>
    <submittedName>
        <fullName evidence="1">PIG-L family deacetylase</fullName>
    </submittedName>
</protein>
<dbReference type="EMBL" id="CP041969">
    <property type="protein sequence ID" value="QMV42510.1"/>
    <property type="molecule type" value="Genomic_DNA"/>
</dbReference>
<gene>
    <name evidence="1" type="ORF">FPL14_15870</name>
</gene>
<dbReference type="InterPro" id="IPR024078">
    <property type="entry name" value="LmbE-like_dom_sf"/>
</dbReference>
<keyword evidence="2" id="KW-1185">Reference proteome</keyword>